<proteinExistence type="predicted"/>
<dbReference type="Gene3D" id="1.10.3680.10">
    <property type="entry name" value="TerB-like"/>
    <property type="match status" value="1"/>
</dbReference>
<name>A0A5C7WGF5_AQUAC</name>
<dbReference type="AlphaFoldDB" id="A0A5C7WGF5"/>
<organism evidence="2 3">
    <name type="scientific">Aquipseudomonas alcaligenes</name>
    <name type="common">Pseudomonas alcaligenes</name>
    <dbReference type="NCBI Taxonomy" id="43263"/>
    <lineage>
        <taxon>Bacteria</taxon>
        <taxon>Pseudomonadati</taxon>
        <taxon>Pseudomonadota</taxon>
        <taxon>Gammaproteobacteria</taxon>
        <taxon>Pseudomonadales</taxon>
        <taxon>Pseudomonadaceae</taxon>
        <taxon>Aquipseudomonas</taxon>
    </lineage>
</organism>
<dbReference type="EMBL" id="SSFO01000016">
    <property type="protein sequence ID" value="TXI35725.1"/>
    <property type="molecule type" value="Genomic_DNA"/>
</dbReference>
<sequence>MFIGILNENQQASLLNLAREIAEVDGVLHDNEIAILDNLKQQISPKATEIKTGELPDEFDTHQSKIALLLELIGIAFADSDYQSKEKQIIDRAAQSLGISQELVTKLEDWVSRQLSLVREAYEIMEK</sequence>
<reference evidence="2 3" key="1">
    <citation type="submission" date="2018-09" db="EMBL/GenBank/DDBJ databases">
        <title>Metagenome Assembled Genomes from an Advanced Water Purification Facility.</title>
        <authorList>
            <person name="Stamps B.W."/>
            <person name="Spear J.R."/>
        </authorList>
    </citation>
    <scope>NUCLEOTIDE SEQUENCE [LARGE SCALE GENOMIC DNA]</scope>
    <source>
        <strain evidence="2">Bin_52_1</strain>
    </source>
</reference>
<accession>A0A5C7WGF5</accession>
<dbReference type="Proteomes" id="UP000321110">
    <property type="component" value="Unassembled WGS sequence"/>
</dbReference>
<dbReference type="Pfam" id="PF05099">
    <property type="entry name" value="TerB"/>
    <property type="match status" value="1"/>
</dbReference>
<dbReference type="SUPFAM" id="SSF158682">
    <property type="entry name" value="TerB-like"/>
    <property type="match status" value="1"/>
</dbReference>
<protein>
    <submittedName>
        <fullName evidence="2">Molecular chaperone DnaJ</fullName>
    </submittedName>
</protein>
<evidence type="ECO:0000313" key="2">
    <source>
        <dbReference type="EMBL" id="TXI35725.1"/>
    </source>
</evidence>
<dbReference type="InterPro" id="IPR007791">
    <property type="entry name" value="DjlA_N"/>
</dbReference>
<evidence type="ECO:0000313" key="3">
    <source>
        <dbReference type="Proteomes" id="UP000321110"/>
    </source>
</evidence>
<comment type="caution">
    <text evidence="2">The sequence shown here is derived from an EMBL/GenBank/DDBJ whole genome shotgun (WGS) entry which is preliminary data.</text>
</comment>
<feature type="domain" description="Co-chaperone DjlA N-terminal" evidence="1">
    <location>
        <begin position="52"/>
        <end position="103"/>
    </location>
</feature>
<dbReference type="InterPro" id="IPR029024">
    <property type="entry name" value="TerB-like"/>
</dbReference>
<evidence type="ECO:0000259" key="1">
    <source>
        <dbReference type="Pfam" id="PF05099"/>
    </source>
</evidence>
<gene>
    <name evidence="2" type="ORF">E6Q69_00915</name>
</gene>